<proteinExistence type="predicted"/>
<keyword evidence="11" id="KW-1185">Reference proteome</keyword>
<sequence>MNKLCRERSEYTHIDPMFNAGDADGLALQVTGMDHRLFEAATLGKVELLEPILEENTDVLQQVTTNKETFIHIAAGYGHYELIKFILIRYPILLRVLLSKANLAGDTPLHIAARAGHLHILNLLIGCAKNSQSSSWRDIETGRAEATEIMRKRNRKKDTIMHEAARNCHLEIVIFLIKEDPELLCIINDVGESPLHVAVEAGKLDVIEEMLKAEHCSYKGPNGRTALHAALIYKKPDDNRRTPLHFVSAFGLALVLSTLLHVSIANPRSYNCETLRKEISYCFENQLESIESYKKKGEVLLVVATLVATVTFAAGFTMPGGYNQTDDEKVDKHEGMAVLQKKKKFEEFVAADTLALFLSTGTVILLVRLQLMRGKIPATITYCASQLATALAVLSMIQAFMAGVTVTLDKERNLIYPICLLGYYIYVLAYVLHFGVIKLLFPMSYRWRLPVYILSWMNRHDPSSGRNDFSMLFRYNE</sequence>
<dbReference type="AlphaFoldDB" id="A0A835HD95"/>
<feature type="repeat" description="ANK" evidence="7">
    <location>
        <begin position="104"/>
        <end position="125"/>
    </location>
</feature>
<reference evidence="10 11" key="1">
    <citation type="submission" date="2020-10" db="EMBL/GenBank/DDBJ databases">
        <title>The Coptis chinensis genome and diversification of protoberbering-type alkaloids.</title>
        <authorList>
            <person name="Wang B."/>
            <person name="Shu S."/>
            <person name="Song C."/>
            <person name="Liu Y."/>
        </authorList>
    </citation>
    <scope>NUCLEOTIDE SEQUENCE [LARGE SCALE GENOMIC DNA]</scope>
    <source>
        <strain evidence="10">HL-2020</strain>
        <tissue evidence="10">Leaf</tissue>
    </source>
</reference>
<dbReference type="Pfam" id="PF13962">
    <property type="entry name" value="PGG"/>
    <property type="match status" value="1"/>
</dbReference>
<dbReference type="PANTHER" id="PTHR24186">
    <property type="entry name" value="PROTEIN PHOSPHATASE 1 REGULATORY SUBUNIT"/>
    <property type="match status" value="1"/>
</dbReference>
<organism evidence="10 11">
    <name type="scientific">Coptis chinensis</name>
    <dbReference type="NCBI Taxonomy" id="261450"/>
    <lineage>
        <taxon>Eukaryota</taxon>
        <taxon>Viridiplantae</taxon>
        <taxon>Streptophyta</taxon>
        <taxon>Embryophyta</taxon>
        <taxon>Tracheophyta</taxon>
        <taxon>Spermatophyta</taxon>
        <taxon>Magnoliopsida</taxon>
        <taxon>Ranunculales</taxon>
        <taxon>Ranunculaceae</taxon>
        <taxon>Coptidoideae</taxon>
        <taxon>Coptis</taxon>
    </lineage>
</organism>
<comment type="subcellular location">
    <subcellularLocation>
        <location evidence="1">Membrane</location>
        <topology evidence="1">Multi-pass membrane protein</topology>
    </subcellularLocation>
</comment>
<feature type="transmembrane region" description="Helical" evidence="8">
    <location>
        <begin position="244"/>
        <end position="266"/>
    </location>
</feature>
<comment type="caution">
    <text evidence="10">The sequence shown here is derived from an EMBL/GenBank/DDBJ whole genome shotgun (WGS) entry which is preliminary data.</text>
</comment>
<accession>A0A835HD95</accession>
<gene>
    <name evidence="10" type="ORF">IFM89_006940</name>
</gene>
<dbReference type="GO" id="GO:0005886">
    <property type="term" value="C:plasma membrane"/>
    <property type="evidence" value="ECO:0007669"/>
    <property type="project" value="TreeGrafter"/>
</dbReference>
<evidence type="ECO:0000256" key="3">
    <source>
        <dbReference type="ARBA" id="ARBA00022737"/>
    </source>
</evidence>
<evidence type="ECO:0000256" key="2">
    <source>
        <dbReference type="ARBA" id="ARBA00022692"/>
    </source>
</evidence>
<evidence type="ECO:0000259" key="9">
    <source>
        <dbReference type="Pfam" id="PF13962"/>
    </source>
</evidence>
<dbReference type="SUPFAM" id="SSF48403">
    <property type="entry name" value="Ankyrin repeat"/>
    <property type="match status" value="1"/>
</dbReference>
<protein>
    <recommendedName>
        <fullName evidence="9">PGG domain-containing protein</fullName>
    </recommendedName>
</protein>
<feature type="transmembrane region" description="Helical" evidence="8">
    <location>
        <begin position="379"/>
        <end position="402"/>
    </location>
</feature>
<feature type="repeat" description="ANK" evidence="7">
    <location>
        <begin position="190"/>
        <end position="212"/>
    </location>
</feature>
<keyword evidence="4 8" id="KW-1133">Transmembrane helix</keyword>
<dbReference type="InterPro" id="IPR026961">
    <property type="entry name" value="PGG_dom"/>
</dbReference>
<dbReference type="Proteomes" id="UP000631114">
    <property type="component" value="Unassembled WGS sequence"/>
</dbReference>
<evidence type="ECO:0000256" key="4">
    <source>
        <dbReference type="ARBA" id="ARBA00022989"/>
    </source>
</evidence>
<dbReference type="InterPro" id="IPR002110">
    <property type="entry name" value="Ankyrin_rpt"/>
</dbReference>
<name>A0A835HD95_9MAGN</name>
<dbReference type="PANTHER" id="PTHR24186:SF50">
    <property type="entry name" value="ANKYRIN REPEAT-CONTAINING PROTEIN ITN1-LIKE ISOFORM X1"/>
    <property type="match status" value="1"/>
</dbReference>
<evidence type="ECO:0000256" key="1">
    <source>
        <dbReference type="ARBA" id="ARBA00004141"/>
    </source>
</evidence>
<evidence type="ECO:0000256" key="6">
    <source>
        <dbReference type="ARBA" id="ARBA00023136"/>
    </source>
</evidence>
<feature type="transmembrane region" description="Helical" evidence="8">
    <location>
        <begin position="299"/>
        <end position="318"/>
    </location>
</feature>
<feature type="domain" description="PGG" evidence="9">
    <location>
        <begin position="291"/>
        <end position="406"/>
    </location>
</feature>
<dbReference type="Pfam" id="PF12796">
    <property type="entry name" value="Ank_2"/>
    <property type="match status" value="2"/>
</dbReference>
<dbReference type="SMART" id="SM00248">
    <property type="entry name" value="ANK"/>
    <property type="match status" value="5"/>
</dbReference>
<evidence type="ECO:0000256" key="7">
    <source>
        <dbReference type="PROSITE-ProRule" id="PRU00023"/>
    </source>
</evidence>
<evidence type="ECO:0000256" key="8">
    <source>
        <dbReference type="SAM" id="Phobius"/>
    </source>
</evidence>
<dbReference type="InterPro" id="IPR036770">
    <property type="entry name" value="Ankyrin_rpt-contain_sf"/>
</dbReference>
<dbReference type="PROSITE" id="PS50297">
    <property type="entry name" value="ANK_REP_REGION"/>
    <property type="match status" value="2"/>
</dbReference>
<evidence type="ECO:0000256" key="5">
    <source>
        <dbReference type="ARBA" id="ARBA00023043"/>
    </source>
</evidence>
<dbReference type="EMBL" id="JADFTS010000007">
    <property type="protein sequence ID" value="KAF9596013.1"/>
    <property type="molecule type" value="Genomic_DNA"/>
</dbReference>
<keyword evidence="5 7" id="KW-0040">ANK repeat</keyword>
<keyword evidence="2 8" id="KW-0812">Transmembrane</keyword>
<evidence type="ECO:0000313" key="10">
    <source>
        <dbReference type="EMBL" id="KAF9596013.1"/>
    </source>
</evidence>
<feature type="transmembrane region" description="Helical" evidence="8">
    <location>
        <begin position="414"/>
        <end position="441"/>
    </location>
</feature>
<keyword evidence="3" id="KW-0677">Repeat</keyword>
<dbReference type="Gene3D" id="1.25.40.20">
    <property type="entry name" value="Ankyrin repeat-containing domain"/>
    <property type="match status" value="1"/>
</dbReference>
<dbReference type="OrthoDB" id="1847170at2759"/>
<evidence type="ECO:0000313" key="11">
    <source>
        <dbReference type="Proteomes" id="UP000631114"/>
    </source>
</evidence>
<keyword evidence="6 8" id="KW-0472">Membrane</keyword>
<feature type="transmembrane region" description="Helical" evidence="8">
    <location>
        <begin position="348"/>
        <end position="367"/>
    </location>
</feature>
<dbReference type="PROSITE" id="PS50088">
    <property type="entry name" value="ANK_REPEAT"/>
    <property type="match status" value="2"/>
</dbReference>